<dbReference type="GO" id="GO:0003677">
    <property type="term" value="F:DNA binding"/>
    <property type="evidence" value="ECO:0007669"/>
    <property type="project" value="UniProtKB-KW"/>
</dbReference>
<protein>
    <recommendedName>
        <fullName evidence="1">Lactose phosphotransferase system repressor</fullName>
    </recommendedName>
</protein>
<dbReference type="PANTHER" id="PTHR30363:SF4">
    <property type="entry name" value="GLYCEROL-3-PHOSPHATE REGULON REPRESSOR"/>
    <property type="match status" value="1"/>
</dbReference>
<dbReference type="InterPro" id="IPR018356">
    <property type="entry name" value="Tscrpt_reg_HTH_DeoR_CS"/>
</dbReference>
<evidence type="ECO:0000256" key="5">
    <source>
        <dbReference type="ARBA" id="ARBA00023163"/>
    </source>
</evidence>
<dbReference type="Pfam" id="PF08220">
    <property type="entry name" value="HTH_DeoR"/>
    <property type="match status" value="1"/>
</dbReference>
<keyword evidence="9" id="KW-1185">Reference proteome</keyword>
<organism evidence="8 9">
    <name type="scientific">Gulosibacter chungangensis</name>
    <dbReference type="NCBI Taxonomy" id="979746"/>
    <lineage>
        <taxon>Bacteria</taxon>
        <taxon>Bacillati</taxon>
        <taxon>Actinomycetota</taxon>
        <taxon>Actinomycetes</taxon>
        <taxon>Micrococcales</taxon>
        <taxon>Microbacteriaceae</taxon>
        <taxon>Gulosibacter</taxon>
    </lineage>
</organism>
<gene>
    <name evidence="8" type="ORF">F8O05_13305</name>
</gene>
<comment type="function">
    <text evidence="6">Repressor of the lactose catabolism operon. Galactose-6-phosphate is the inducer.</text>
</comment>
<dbReference type="InterPro" id="IPR036388">
    <property type="entry name" value="WH-like_DNA-bd_sf"/>
</dbReference>
<dbReference type="OrthoDB" id="7688673at2"/>
<evidence type="ECO:0000313" key="8">
    <source>
        <dbReference type="EMBL" id="KAB1641202.1"/>
    </source>
</evidence>
<dbReference type="PROSITE" id="PS00894">
    <property type="entry name" value="HTH_DEOR_1"/>
    <property type="match status" value="1"/>
</dbReference>
<dbReference type="SUPFAM" id="SSF46785">
    <property type="entry name" value="Winged helix' DNA-binding domain"/>
    <property type="match status" value="1"/>
</dbReference>
<evidence type="ECO:0000256" key="6">
    <source>
        <dbReference type="ARBA" id="ARBA00024937"/>
    </source>
</evidence>
<comment type="caution">
    <text evidence="8">The sequence shown here is derived from an EMBL/GenBank/DDBJ whole genome shotgun (WGS) entry which is preliminary data.</text>
</comment>
<sequence>MWELLLVIPQKPQQNGLRDEGVRMSAEARRRHILEELTSTGRVRVAKLASALDVADETVRRDLVALEQDGELVRVHGGAVTALGPRTYETQLEERIQQHEQAKLAIAERAYELLPAAGGAVLIDAGSTALALAAVLAKKAATAKFSIVTNSVAAVSIFSERPDLSVYLIGGPVRAITQSVVPFDAASQLDQIRVDVAFLGTNGCSTGHGFSTPGPDEAAIKRAFIASARQRYVLVDETKFGAEFTHRFAGLEEVDGIVTDAAPDQRLLRALREAGTEVLFT</sequence>
<dbReference type="Pfam" id="PF00455">
    <property type="entry name" value="DeoRC"/>
    <property type="match status" value="1"/>
</dbReference>
<feature type="domain" description="HTH deoR-type" evidence="7">
    <location>
        <begin position="26"/>
        <end position="81"/>
    </location>
</feature>
<keyword evidence="3" id="KW-0805">Transcription regulation</keyword>
<dbReference type="PROSITE" id="PS51000">
    <property type="entry name" value="HTH_DEOR_2"/>
    <property type="match status" value="1"/>
</dbReference>
<keyword evidence="4" id="KW-0238">DNA-binding</keyword>
<dbReference type="InterPro" id="IPR050313">
    <property type="entry name" value="Carb_Metab_HTH_regulators"/>
</dbReference>
<dbReference type="Proteomes" id="UP000433493">
    <property type="component" value="Unassembled WGS sequence"/>
</dbReference>
<dbReference type="EMBL" id="WBKB01000010">
    <property type="protein sequence ID" value="KAB1641202.1"/>
    <property type="molecule type" value="Genomic_DNA"/>
</dbReference>
<dbReference type="GO" id="GO:0003700">
    <property type="term" value="F:DNA-binding transcription factor activity"/>
    <property type="evidence" value="ECO:0007669"/>
    <property type="project" value="InterPro"/>
</dbReference>
<evidence type="ECO:0000313" key="9">
    <source>
        <dbReference type="Proteomes" id="UP000433493"/>
    </source>
</evidence>
<evidence type="ECO:0000259" key="7">
    <source>
        <dbReference type="PROSITE" id="PS51000"/>
    </source>
</evidence>
<evidence type="ECO:0000256" key="1">
    <source>
        <dbReference type="ARBA" id="ARBA00021390"/>
    </source>
</evidence>
<evidence type="ECO:0000256" key="3">
    <source>
        <dbReference type="ARBA" id="ARBA00023015"/>
    </source>
</evidence>
<dbReference type="SUPFAM" id="SSF100950">
    <property type="entry name" value="NagB/RpiA/CoA transferase-like"/>
    <property type="match status" value="1"/>
</dbReference>
<dbReference type="AlphaFoldDB" id="A0A7J5B841"/>
<dbReference type="PANTHER" id="PTHR30363">
    <property type="entry name" value="HTH-TYPE TRANSCRIPTIONAL REGULATOR SRLR-RELATED"/>
    <property type="match status" value="1"/>
</dbReference>
<dbReference type="InterPro" id="IPR001034">
    <property type="entry name" value="DeoR_HTH"/>
</dbReference>
<dbReference type="PRINTS" id="PR00037">
    <property type="entry name" value="HTHLACR"/>
</dbReference>
<dbReference type="InterPro" id="IPR014036">
    <property type="entry name" value="DeoR-like_C"/>
</dbReference>
<dbReference type="InterPro" id="IPR036390">
    <property type="entry name" value="WH_DNA-bd_sf"/>
</dbReference>
<accession>A0A7J5B841</accession>
<proteinExistence type="predicted"/>
<name>A0A7J5B841_9MICO</name>
<dbReference type="SMART" id="SM00420">
    <property type="entry name" value="HTH_DEOR"/>
    <property type="match status" value="1"/>
</dbReference>
<evidence type="ECO:0000256" key="4">
    <source>
        <dbReference type="ARBA" id="ARBA00023125"/>
    </source>
</evidence>
<keyword evidence="5" id="KW-0804">Transcription</keyword>
<keyword evidence="2" id="KW-0678">Repressor</keyword>
<dbReference type="InterPro" id="IPR037171">
    <property type="entry name" value="NagB/RpiA_transferase-like"/>
</dbReference>
<dbReference type="Gene3D" id="3.40.50.1360">
    <property type="match status" value="1"/>
</dbReference>
<reference evidence="8 9" key="1">
    <citation type="submission" date="2019-09" db="EMBL/GenBank/DDBJ databases">
        <title>Phylogeny of genus Pseudoclavibacter and closely related genus.</title>
        <authorList>
            <person name="Li Y."/>
        </authorList>
    </citation>
    <scope>NUCLEOTIDE SEQUENCE [LARGE SCALE GENOMIC DNA]</scope>
    <source>
        <strain evidence="8 9">KCTC 13959</strain>
    </source>
</reference>
<evidence type="ECO:0000256" key="2">
    <source>
        <dbReference type="ARBA" id="ARBA00022491"/>
    </source>
</evidence>
<dbReference type="Gene3D" id="1.10.10.10">
    <property type="entry name" value="Winged helix-like DNA-binding domain superfamily/Winged helix DNA-binding domain"/>
    <property type="match status" value="1"/>
</dbReference>
<dbReference type="SMART" id="SM01134">
    <property type="entry name" value="DeoRC"/>
    <property type="match status" value="1"/>
</dbReference>